<gene>
    <name evidence="5" type="ORF">EZJ58_4456</name>
</gene>
<dbReference type="Proteomes" id="UP000294555">
    <property type="component" value="Unassembled WGS sequence"/>
</dbReference>
<dbReference type="PANTHER" id="PTHR34698">
    <property type="entry name" value="5-OXOPROLINASE SUBUNIT B"/>
    <property type="match status" value="1"/>
</dbReference>
<proteinExistence type="predicted"/>
<keyword evidence="3" id="KW-0067">ATP-binding</keyword>
<dbReference type="AlphaFoldDB" id="A0A4R1NJV5"/>
<dbReference type="SUPFAM" id="SSF160467">
    <property type="entry name" value="PH0987 N-terminal domain-like"/>
    <property type="match status" value="1"/>
</dbReference>
<dbReference type="Gene3D" id="3.30.1360.40">
    <property type="match status" value="1"/>
</dbReference>
<evidence type="ECO:0000313" key="6">
    <source>
        <dbReference type="Proteomes" id="UP000294555"/>
    </source>
</evidence>
<comment type="caution">
    <text evidence="5">The sequence shown here is derived from an EMBL/GenBank/DDBJ whole genome shotgun (WGS) entry which is preliminary data.</text>
</comment>
<keyword evidence="2" id="KW-0378">Hydrolase</keyword>
<evidence type="ECO:0000256" key="1">
    <source>
        <dbReference type="ARBA" id="ARBA00022741"/>
    </source>
</evidence>
<organism evidence="5 6">
    <name type="scientific">Sodalis ligni</name>
    <dbReference type="NCBI Taxonomy" id="2697027"/>
    <lineage>
        <taxon>Bacteria</taxon>
        <taxon>Pseudomonadati</taxon>
        <taxon>Pseudomonadota</taxon>
        <taxon>Gammaproteobacteria</taxon>
        <taxon>Enterobacterales</taxon>
        <taxon>Bruguierivoracaceae</taxon>
        <taxon>Sodalis</taxon>
    </lineage>
</organism>
<dbReference type="SUPFAM" id="SSF50891">
    <property type="entry name" value="Cyclophilin-like"/>
    <property type="match status" value="1"/>
</dbReference>
<name>A0A4R1NJV5_9GAMM</name>
<accession>A0A4R1NJV5</accession>
<dbReference type="PANTHER" id="PTHR34698:SF2">
    <property type="entry name" value="5-OXOPROLINASE SUBUNIT B"/>
    <property type="match status" value="1"/>
</dbReference>
<dbReference type="SMART" id="SM00796">
    <property type="entry name" value="AHS1"/>
    <property type="match status" value="1"/>
</dbReference>
<evidence type="ECO:0000313" key="5">
    <source>
        <dbReference type="EMBL" id="TCL06221.1"/>
    </source>
</evidence>
<dbReference type="NCBIfam" id="TIGR00370">
    <property type="entry name" value="5-oxoprolinase subunit PxpB"/>
    <property type="match status" value="1"/>
</dbReference>
<feature type="domain" description="Carboxyltransferase" evidence="4">
    <location>
        <begin position="10"/>
        <end position="210"/>
    </location>
</feature>
<dbReference type="InterPro" id="IPR003833">
    <property type="entry name" value="CT_C_D"/>
</dbReference>
<reference evidence="5 6" key="1">
    <citation type="submission" date="2019-02" db="EMBL/GenBank/DDBJ databases">
        <title>Investigation of anaerobic lignin degradation for improved lignocellulosic biofuels.</title>
        <authorList>
            <person name="Deangelis K."/>
        </authorList>
    </citation>
    <scope>NUCLEOTIDE SEQUENCE [LARGE SCALE GENOMIC DNA]</scope>
    <source>
        <strain evidence="5 6">159R</strain>
    </source>
</reference>
<dbReference type="GO" id="GO:0005524">
    <property type="term" value="F:ATP binding"/>
    <property type="evidence" value="ECO:0007669"/>
    <property type="project" value="UniProtKB-KW"/>
</dbReference>
<dbReference type="Gene3D" id="2.40.100.10">
    <property type="entry name" value="Cyclophilin-like"/>
    <property type="match status" value="1"/>
</dbReference>
<dbReference type="InterPro" id="IPR029000">
    <property type="entry name" value="Cyclophilin-like_dom_sf"/>
</dbReference>
<protein>
    <submittedName>
        <fullName evidence="5">KipI family sensor histidine kinase inhibitor</fullName>
    </submittedName>
</protein>
<sequence>MEMADNSVRWEFQPVADQAVNIDFGELIDEEINLRITSLAAAINNKRLTGVTACIPTYRSLTVAYDSALIRQSHLIERLKELITTVKTEAKTRKCWYLPVCYGGKYGVDLPASAQTLALSPDELIRLHTATCYRIYMIGFMPGFAYLGGLDARLHIPRRTAPRQSVPAGSISIGGIQTAVGSVAAPSGWHLLGQTPVKSFDPLREQPFLFTAGEYIEFVPIKENEYVKLADDRGYMPDWNLRA</sequence>
<dbReference type="EMBL" id="SJOI01000001">
    <property type="protein sequence ID" value="TCL06221.1"/>
    <property type="molecule type" value="Genomic_DNA"/>
</dbReference>
<dbReference type="GO" id="GO:0016787">
    <property type="term" value="F:hydrolase activity"/>
    <property type="evidence" value="ECO:0007669"/>
    <property type="project" value="UniProtKB-KW"/>
</dbReference>
<dbReference type="Pfam" id="PF02682">
    <property type="entry name" value="CT_C_D"/>
    <property type="match status" value="1"/>
</dbReference>
<keyword evidence="1" id="KW-0547">Nucleotide-binding</keyword>
<evidence type="ECO:0000256" key="2">
    <source>
        <dbReference type="ARBA" id="ARBA00022801"/>
    </source>
</evidence>
<evidence type="ECO:0000256" key="3">
    <source>
        <dbReference type="ARBA" id="ARBA00022840"/>
    </source>
</evidence>
<dbReference type="InterPro" id="IPR010016">
    <property type="entry name" value="PxpB"/>
</dbReference>
<keyword evidence="6" id="KW-1185">Reference proteome</keyword>
<evidence type="ECO:0000259" key="4">
    <source>
        <dbReference type="SMART" id="SM00796"/>
    </source>
</evidence>